<comment type="caution">
    <text evidence="12">The sequence shown here is derived from an EMBL/GenBank/DDBJ whole genome shotgun (WGS) entry which is preliminary data.</text>
</comment>
<sequence length="309" mass="34031">MLRQALMGLSRATTVKDLATRMPVSSAMVARFVAGEDTADAVRVARTLRDRGLAASIDHLGEDVTDPASADEATTAYLTLLDALWSARLTDTTEVSVKLSAIGQQLGDRHPELAASNARVICTAAQVCGTTVTLDMEDHTTTDATLDTLAELRRDHPTTGVAIQAQLHRSVDDCARLATPGSRVRLCKGAYAEPDEIAHTERHEVDLAFVRCLKVLMQGEGYPMVATHDPRLIRISLDIARQSGRGPDDFEFQMLYGVRPEEQQRLADQGHRVRVYVPYGADWYRYLVRRMAEKPANLGLFVRSLTSRS</sequence>
<feature type="binding site" evidence="9">
    <location>
        <position position="289"/>
    </location>
    <ligand>
        <name>substrate</name>
    </ligand>
</feature>
<feature type="domain" description="Proline dehydrogenase" evidence="11">
    <location>
        <begin position="43"/>
        <end position="298"/>
    </location>
</feature>
<dbReference type="PIRSF" id="PIRSF000196">
    <property type="entry name" value="Pro_dehydrog"/>
    <property type="match status" value="1"/>
</dbReference>
<organism evidence="12 13">
    <name type="scientific">Candidatus Avipropionibacterium avicola</name>
    <dbReference type="NCBI Taxonomy" id="2840701"/>
    <lineage>
        <taxon>Bacteria</taxon>
        <taxon>Bacillati</taxon>
        <taxon>Actinomycetota</taxon>
        <taxon>Actinomycetes</taxon>
        <taxon>Propionibacteriales</taxon>
        <taxon>Propionibacteriaceae</taxon>
        <taxon>Propionibacteriaceae incertae sedis</taxon>
        <taxon>Candidatus Avipropionibacterium</taxon>
    </lineage>
</organism>
<dbReference type="InterPro" id="IPR015659">
    <property type="entry name" value="Proline_oxidase"/>
</dbReference>
<evidence type="ECO:0000256" key="1">
    <source>
        <dbReference type="ARBA" id="ARBA00004739"/>
    </source>
</evidence>
<evidence type="ECO:0000313" key="13">
    <source>
        <dbReference type="Proteomes" id="UP000886842"/>
    </source>
</evidence>
<dbReference type="Gene3D" id="3.20.20.220">
    <property type="match status" value="1"/>
</dbReference>
<feature type="binding site" evidence="10">
    <location>
        <position position="136"/>
    </location>
    <ligand>
        <name>FAD</name>
        <dbReference type="ChEBI" id="CHEBI:57692"/>
    </ligand>
</feature>
<feature type="binding site" evidence="10">
    <location>
        <begin position="227"/>
        <end position="228"/>
    </location>
    <ligand>
        <name>FAD</name>
        <dbReference type="ChEBI" id="CHEBI:57692"/>
    </ligand>
</feature>
<accession>A0A9D1KNU3</accession>
<keyword evidence="3" id="KW-0285">Flavoprotein</keyword>
<comment type="cofactor">
    <cofactor evidence="10">
        <name>FAD</name>
        <dbReference type="ChEBI" id="CHEBI:57692"/>
    </cofactor>
    <text evidence="10">Binds 1 FAD per subunit.</text>
</comment>
<evidence type="ECO:0000256" key="2">
    <source>
        <dbReference type="ARBA" id="ARBA00012695"/>
    </source>
</evidence>
<evidence type="ECO:0000256" key="3">
    <source>
        <dbReference type="ARBA" id="ARBA00022630"/>
    </source>
</evidence>
<comment type="catalytic activity">
    <reaction evidence="8">
        <text>L-proline + a quinone = (S)-1-pyrroline-5-carboxylate + a quinol + H(+)</text>
        <dbReference type="Rhea" id="RHEA:23784"/>
        <dbReference type="ChEBI" id="CHEBI:15378"/>
        <dbReference type="ChEBI" id="CHEBI:17388"/>
        <dbReference type="ChEBI" id="CHEBI:24646"/>
        <dbReference type="ChEBI" id="CHEBI:60039"/>
        <dbReference type="ChEBI" id="CHEBI:132124"/>
        <dbReference type="EC" id="1.5.5.2"/>
    </reaction>
</comment>
<evidence type="ECO:0000256" key="9">
    <source>
        <dbReference type="PIRSR" id="PIRSR000196-1"/>
    </source>
</evidence>
<dbReference type="InterPro" id="IPR002872">
    <property type="entry name" value="Proline_DH_dom"/>
</dbReference>
<feature type="binding site" evidence="9">
    <location>
        <position position="290"/>
    </location>
    <ligand>
        <name>substrate</name>
    </ligand>
</feature>
<gene>
    <name evidence="12" type="ORF">IAA98_14875</name>
</gene>
<evidence type="ECO:0000256" key="7">
    <source>
        <dbReference type="ARBA" id="ARBA00023062"/>
    </source>
</evidence>
<evidence type="ECO:0000256" key="6">
    <source>
        <dbReference type="ARBA" id="ARBA00023002"/>
    </source>
</evidence>
<name>A0A9D1KNU3_9ACTN</name>
<evidence type="ECO:0000256" key="5">
    <source>
        <dbReference type="ARBA" id="ARBA00022827"/>
    </source>
</evidence>
<evidence type="ECO:0000256" key="10">
    <source>
        <dbReference type="PIRSR" id="PIRSR000196-2"/>
    </source>
</evidence>
<keyword evidence="4 10" id="KW-0547">Nucleotide-binding</keyword>
<dbReference type="EC" id="1.5.5.2" evidence="2"/>
<keyword evidence="7" id="KW-0642">Proline metabolism</keyword>
<reference evidence="12" key="1">
    <citation type="submission" date="2020-10" db="EMBL/GenBank/DDBJ databases">
        <authorList>
            <person name="Gilroy R."/>
        </authorList>
    </citation>
    <scope>NUCLEOTIDE SEQUENCE</scope>
    <source>
        <strain evidence="12">ChiGjej1B1-24693</strain>
    </source>
</reference>
<dbReference type="Pfam" id="PF01619">
    <property type="entry name" value="Pro_dh"/>
    <property type="match status" value="1"/>
</dbReference>
<keyword evidence="5 10" id="KW-0274">FAD</keyword>
<keyword evidence="6" id="KW-0560">Oxidoreductase</keyword>
<proteinExistence type="predicted"/>
<dbReference type="AlphaFoldDB" id="A0A9D1KNU3"/>
<dbReference type="Proteomes" id="UP000886842">
    <property type="component" value="Unassembled WGS sequence"/>
</dbReference>
<feature type="binding site" evidence="10">
    <location>
        <begin position="188"/>
        <end position="190"/>
    </location>
    <ligand>
        <name>FAD</name>
        <dbReference type="ChEBI" id="CHEBI:57692"/>
    </ligand>
</feature>
<comment type="pathway">
    <text evidence="1">Amino-acid degradation; L-proline degradation into L-glutamate; L-glutamate from L-proline: step 1/2.</text>
</comment>
<evidence type="ECO:0000259" key="11">
    <source>
        <dbReference type="Pfam" id="PF01619"/>
    </source>
</evidence>
<dbReference type="InterPro" id="IPR029041">
    <property type="entry name" value="FAD-linked_oxidoreductase-like"/>
</dbReference>
<dbReference type="PANTHER" id="PTHR13914:SF0">
    <property type="entry name" value="PROLINE DEHYDROGENASE 1, MITOCHONDRIAL"/>
    <property type="match status" value="1"/>
</dbReference>
<dbReference type="GO" id="GO:0004657">
    <property type="term" value="F:proline dehydrogenase activity"/>
    <property type="evidence" value="ECO:0007669"/>
    <property type="project" value="UniProtKB-EC"/>
</dbReference>
<dbReference type="SUPFAM" id="SSF51730">
    <property type="entry name" value="FAD-linked oxidoreductase"/>
    <property type="match status" value="1"/>
</dbReference>
<dbReference type="PANTHER" id="PTHR13914">
    <property type="entry name" value="PROLINE OXIDASE"/>
    <property type="match status" value="1"/>
</dbReference>
<evidence type="ECO:0000256" key="8">
    <source>
        <dbReference type="ARBA" id="ARBA00048779"/>
    </source>
</evidence>
<evidence type="ECO:0000256" key="4">
    <source>
        <dbReference type="ARBA" id="ARBA00022741"/>
    </source>
</evidence>
<evidence type="ECO:0000313" key="12">
    <source>
        <dbReference type="EMBL" id="HIT76861.1"/>
    </source>
</evidence>
<dbReference type="GO" id="GO:0010133">
    <property type="term" value="P:L-proline catabolic process to L-glutamate"/>
    <property type="evidence" value="ECO:0007669"/>
    <property type="project" value="InterPro"/>
</dbReference>
<protein>
    <recommendedName>
        <fullName evidence="2">proline dehydrogenase</fullName>
        <ecNumber evidence="2">1.5.5.2</ecNumber>
    </recommendedName>
</protein>
<dbReference type="GO" id="GO:0000166">
    <property type="term" value="F:nucleotide binding"/>
    <property type="evidence" value="ECO:0007669"/>
    <property type="project" value="UniProtKB-KW"/>
</dbReference>
<reference evidence="12" key="2">
    <citation type="journal article" date="2021" name="PeerJ">
        <title>Extensive microbial diversity within the chicken gut microbiome revealed by metagenomics and culture.</title>
        <authorList>
            <person name="Gilroy R."/>
            <person name="Ravi A."/>
            <person name="Getino M."/>
            <person name="Pursley I."/>
            <person name="Horton D.L."/>
            <person name="Alikhan N.F."/>
            <person name="Baker D."/>
            <person name="Gharbi K."/>
            <person name="Hall N."/>
            <person name="Watson M."/>
            <person name="Adriaenssens E.M."/>
            <person name="Foster-Nyarko E."/>
            <person name="Jarju S."/>
            <person name="Secka A."/>
            <person name="Antonio M."/>
            <person name="Oren A."/>
            <person name="Chaudhuri R.R."/>
            <person name="La Ragione R."/>
            <person name="Hildebrand F."/>
            <person name="Pallen M.J."/>
        </authorList>
    </citation>
    <scope>NUCLEOTIDE SEQUENCE</scope>
    <source>
        <strain evidence="12">ChiGjej1B1-24693</strain>
    </source>
</reference>
<feature type="binding site" evidence="10">
    <location>
        <position position="164"/>
    </location>
    <ligand>
        <name>FAD</name>
        <dbReference type="ChEBI" id="CHEBI:57692"/>
    </ligand>
</feature>
<dbReference type="InterPro" id="IPR008219">
    <property type="entry name" value="PRODH_bac_arc"/>
</dbReference>
<dbReference type="EMBL" id="DVLP01000428">
    <property type="protein sequence ID" value="HIT76861.1"/>
    <property type="molecule type" value="Genomic_DNA"/>
</dbReference>
<feature type="binding site" evidence="9">
    <location>
        <position position="98"/>
    </location>
    <ligand>
        <name>substrate</name>
    </ligand>
</feature>